<dbReference type="Gene3D" id="3.30.2310.20">
    <property type="entry name" value="RelE-like"/>
    <property type="match status" value="1"/>
</dbReference>
<dbReference type="InterPro" id="IPR035093">
    <property type="entry name" value="RelE/ParE_toxin_dom_sf"/>
</dbReference>
<evidence type="ECO:0000313" key="5">
    <source>
        <dbReference type="Proteomes" id="UP000217076"/>
    </source>
</evidence>
<evidence type="ECO:0000256" key="1">
    <source>
        <dbReference type="ARBA" id="ARBA00006226"/>
    </source>
</evidence>
<gene>
    <name evidence="4" type="ORF">SAMN05421742_1214</name>
</gene>
<sequence>MKARAYRIRPEAEKDLKGIARYTRRTWGLEQTRRYLRALHERMQELAANPNLGVTRHDVAEGYRSARIGHHHVFYRPEDDTIVVVRVLHESMDVQRHLDVEQEQDFQVLGASPKTKPKKRNRDDDLSR</sequence>
<dbReference type="RefSeq" id="WP_092622012.1">
    <property type="nucleotide sequence ID" value="NZ_FNCV01000021.1"/>
</dbReference>
<evidence type="ECO:0000256" key="2">
    <source>
        <dbReference type="ARBA" id="ARBA00022649"/>
    </source>
</evidence>
<dbReference type="InterPro" id="IPR051803">
    <property type="entry name" value="TA_system_RelE-like_toxin"/>
</dbReference>
<evidence type="ECO:0000256" key="3">
    <source>
        <dbReference type="SAM" id="MobiDB-lite"/>
    </source>
</evidence>
<dbReference type="InterPro" id="IPR007712">
    <property type="entry name" value="RelE/ParE_toxin"/>
</dbReference>
<accession>A0A1G8G8I2</accession>
<dbReference type="OrthoDB" id="7173315at2"/>
<comment type="similarity">
    <text evidence="1">Belongs to the RelE toxin family.</text>
</comment>
<keyword evidence="2" id="KW-1277">Toxin-antitoxin system</keyword>
<feature type="region of interest" description="Disordered" evidence="3">
    <location>
        <begin position="104"/>
        <end position="128"/>
    </location>
</feature>
<reference evidence="5" key="1">
    <citation type="submission" date="2016-10" db="EMBL/GenBank/DDBJ databases">
        <authorList>
            <person name="Varghese N."/>
            <person name="Submissions S."/>
        </authorList>
    </citation>
    <scope>NUCLEOTIDE SEQUENCE [LARGE SCALE GENOMIC DNA]</scope>
    <source>
        <strain evidence="5">930I</strain>
    </source>
</reference>
<dbReference type="SUPFAM" id="SSF143011">
    <property type="entry name" value="RelE-like"/>
    <property type="match status" value="1"/>
</dbReference>
<dbReference type="AlphaFoldDB" id="A0A1G8G8I2"/>
<dbReference type="PANTHER" id="PTHR33755">
    <property type="entry name" value="TOXIN PARE1-RELATED"/>
    <property type="match status" value="1"/>
</dbReference>
<keyword evidence="5" id="KW-1185">Reference proteome</keyword>
<evidence type="ECO:0000313" key="4">
    <source>
        <dbReference type="EMBL" id="SDH90712.1"/>
    </source>
</evidence>
<proteinExistence type="inferred from homology"/>
<dbReference type="STRING" id="83401.SAMN05421742_1214"/>
<organism evidence="4 5">
    <name type="scientific">Roseospirillum parvum</name>
    <dbReference type="NCBI Taxonomy" id="83401"/>
    <lineage>
        <taxon>Bacteria</taxon>
        <taxon>Pseudomonadati</taxon>
        <taxon>Pseudomonadota</taxon>
        <taxon>Alphaproteobacteria</taxon>
        <taxon>Rhodospirillales</taxon>
        <taxon>Rhodospirillaceae</taxon>
        <taxon>Roseospirillum</taxon>
    </lineage>
</organism>
<dbReference type="Pfam" id="PF05016">
    <property type="entry name" value="ParE_toxin"/>
    <property type="match status" value="1"/>
</dbReference>
<dbReference type="Proteomes" id="UP000217076">
    <property type="component" value="Unassembled WGS sequence"/>
</dbReference>
<dbReference type="PANTHER" id="PTHR33755:SF9">
    <property type="entry name" value="TOXIN PARE1"/>
    <property type="match status" value="1"/>
</dbReference>
<protein>
    <submittedName>
        <fullName evidence="4">Toxin ParE1/3/4</fullName>
    </submittedName>
</protein>
<dbReference type="EMBL" id="FNCV01000021">
    <property type="protein sequence ID" value="SDH90712.1"/>
    <property type="molecule type" value="Genomic_DNA"/>
</dbReference>
<name>A0A1G8G8I2_9PROT</name>